<protein>
    <submittedName>
        <fullName evidence="2">ScbA/BarX family gamma-butyrolactone biosynthesis protein</fullName>
    </submittedName>
</protein>
<evidence type="ECO:0000313" key="3">
    <source>
        <dbReference type="Proteomes" id="UP001500063"/>
    </source>
</evidence>
<dbReference type="InterPro" id="IPR005509">
    <property type="entry name" value="AfsA_hotdog_dom"/>
</dbReference>
<feature type="domain" description="A-factor biosynthesis hotdog" evidence="1">
    <location>
        <begin position="24"/>
        <end position="160"/>
    </location>
</feature>
<gene>
    <name evidence="2" type="ORF">GCM10010319_32290</name>
</gene>
<evidence type="ECO:0000259" key="1">
    <source>
        <dbReference type="Pfam" id="PF03756"/>
    </source>
</evidence>
<name>A0ABP3GR47_9ACTN</name>
<dbReference type="NCBIfam" id="NF041195">
    <property type="entry name" value="ScbA_BarX_GamBu"/>
    <property type="match status" value="1"/>
</dbReference>
<accession>A0ABP3GR47</accession>
<reference evidence="3" key="1">
    <citation type="journal article" date="2019" name="Int. J. Syst. Evol. Microbiol.">
        <title>The Global Catalogue of Microorganisms (GCM) 10K type strain sequencing project: providing services to taxonomists for standard genome sequencing and annotation.</title>
        <authorList>
            <consortium name="The Broad Institute Genomics Platform"/>
            <consortium name="The Broad Institute Genome Sequencing Center for Infectious Disease"/>
            <person name="Wu L."/>
            <person name="Ma J."/>
        </authorList>
    </citation>
    <scope>NUCLEOTIDE SEQUENCE [LARGE SCALE GENOMIC DNA]</scope>
    <source>
        <strain evidence="3">JCM 4565</strain>
    </source>
</reference>
<dbReference type="Pfam" id="PF03756">
    <property type="entry name" value="AfsA"/>
    <property type="match status" value="2"/>
</dbReference>
<dbReference type="InterPro" id="IPR047757">
    <property type="entry name" value="AfsA-like"/>
</dbReference>
<dbReference type="Proteomes" id="UP001500063">
    <property type="component" value="Unassembled WGS sequence"/>
</dbReference>
<keyword evidence="3" id="KW-1185">Reference proteome</keyword>
<evidence type="ECO:0000313" key="2">
    <source>
        <dbReference type="EMBL" id="GAA0352732.1"/>
    </source>
</evidence>
<proteinExistence type="predicted"/>
<dbReference type="EMBL" id="BAAABW010000016">
    <property type="protein sequence ID" value="GAA0352732.1"/>
    <property type="molecule type" value="Genomic_DNA"/>
</dbReference>
<feature type="domain" description="A-factor biosynthesis hotdog" evidence="1">
    <location>
        <begin position="199"/>
        <end position="319"/>
    </location>
</feature>
<organism evidence="2 3">
    <name type="scientific">Streptomyces blastmyceticus</name>
    <dbReference type="NCBI Taxonomy" id="68180"/>
    <lineage>
        <taxon>Bacteria</taxon>
        <taxon>Bacillati</taxon>
        <taxon>Actinomycetota</taxon>
        <taxon>Actinomycetes</taxon>
        <taxon>Kitasatosporales</taxon>
        <taxon>Streptomycetaceae</taxon>
        <taxon>Streptomyces</taxon>
    </lineage>
</organism>
<sequence>MEIVNNALGSTRRLRFAPTVERRLVHKAADSQVLLTDAEQVGADRFLVAAAWSPDHLLYRPGPSGAGDPTLLVESMRQSAIYLSHTFYGIPADGQHFVLSHLSTDIVPRGLPFDESAALPVVLDVTCVRTSTRPDRFSMQLSVSLYIHGRWYGRADFRWAVLPQGAYDVVRHRNRPALDPACATDDPAAGTFALSPGTVGRHQDRDVLLAEAPGAPEDTWRLRMDRGHPVHFDHDSDHVPGMVLLEALNQAAHASYAREFGAVSRLVPWMVSSLEAEFNCFGELDHPIDIIVRPLPEPGPSRAGFEAAAVQGDRTLTSARFVGAAPSWTLLADWEAVTC</sequence>
<comment type="caution">
    <text evidence="2">The sequence shown here is derived from an EMBL/GenBank/DDBJ whole genome shotgun (WGS) entry which is preliminary data.</text>
</comment>